<dbReference type="PANTHER" id="PTHR38116">
    <property type="entry name" value="CHROMOSOME 7, WHOLE GENOME SHOTGUN SEQUENCE"/>
    <property type="match status" value="1"/>
</dbReference>
<feature type="region of interest" description="Disordered" evidence="1">
    <location>
        <begin position="1"/>
        <end position="49"/>
    </location>
</feature>
<evidence type="ECO:0000313" key="3">
    <source>
        <dbReference type="Proteomes" id="UP001273209"/>
    </source>
</evidence>
<evidence type="ECO:0000313" key="2">
    <source>
        <dbReference type="EMBL" id="KAK4077879.1"/>
    </source>
</evidence>
<dbReference type="GeneID" id="87917785"/>
<organism evidence="2 3">
    <name type="scientific">Trichoderma aggressivum f. europaeum</name>
    <dbReference type="NCBI Taxonomy" id="173218"/>
    <lineage>
        <taxon>Eukaryota</taxon>
        <taxon>Fungi</taxon>
        <taxon>Dikarya</taxon>
        <taxon>Ascomycota</taxon>
        <taxon>Pezizomycotina</taxon>
        <taxon>Sordariomycetes</taxon>
        <taxon>Hypocreomycetidae</taxon>
        <taxon>Hypocreales</taxon>
        <taxon>Hypocreaceae</taxon>
        <taxon>Trichoderma</taxon>
    </lineage>
</organism>
<evidence type="ECO:0000256" key="1">
    <source>
        <dbReference type="SAM" id="MobiDB-lite"/>
    </source>
</evidence>
<keyword evidence="3" id="KW-1185">Reference proteome</keyword>
<dbReference type="InterPro" id="IPR021833">
    <property type="entry name" value="DUF3425"/>
</dbReference>
<proteinExistence type="predicted"/>
<dbReference type="EMBL" id="JAWRVG010000010">
    <property type="protein sequence ID" value="KAK4077879.1"/>
    <property type="molecule type" value="Genomic_DNA"/>
</dbReference>
<dbReference type="AlphaFoldDB" id="A0AAE1M167"/>
<reference evidence="2" key="1">
    <citation type="submission" date="2023-11" db="EMBL/GenBank/DDBJ databases">
        <title>The genome sequences of three competitors of mushroom-forming fungi.</title>
        <authorList>
            <person name="Beijen E."/>
            <person name="Ohm R.A."/>
        </authorList>
    </citation>
    <scope>NUCLEOTIDE SEQUENCE</scope>
    <source>
        <strain evidence="2">CBS 100526</strain>
    </source>
</reference>
<gene>
    <name evidence="2" type="ORF">Triagg1_3573</name>
</gene>
<dbReference type="Proteomes" id="UP001273209">
    <property type="component" value="Unassembled WGS sequence"/>
</dbReference>
<dbReference type="Pfam" id="PF11905">
    <property type="entry name" value="DUF3425"/>
    <property type="match status" value="1"/>
</dbReference>
<dbReference type="PANTHER" id="PTHR38116:SF5">
    <property type="entry name" value="BZIP DOMAIN-CONTAINING PROTEIN"/>
    <property type="match status" value="1"/>
</dbReference>
<name>A0AAE1M167_9HYPO</name>
<protein>
    <submittedName>
        <fullName evidence="2">Uncharacterized protein</fullName>
    </submittedName>
</protein>
<comment type="caution">
    <text evidence="2">The sequence shown here is derived from an EMBL/GenBank/DDBJ whole genome shotgun (WGS) entry which is preliminary data.</text>
</comment>
<accession>A0AAE1M167</accession>
<feature type="compositionally biased region" description="Basic and acidic residues" evidence="1">
    <location>
        <begin position="9"/>
        <end position="23"/>
    </location>
</feature>
<dbReference type="RefSeq" id="XP_062757562.1">
    <property type="nucleotide sequence ID" value="XM_062897880.1"/>
</dbReference>
<sequence length="351" mass="39965">MISGLKQRQLSEESARTESKTDDESSQVAALLDNQPNAATTLIPPQDLDQPKVSKLKYLSPPSFRPLEAQNDVWQRLENTSPQAEPFVLPSIRRPNDTTGTFQWDYNDLIASRELEPNTSNNYGSVSEMQDYSFAIPSNSHALTASTQPDQTEVDENHGERERQTIIPPAPFLLINHIRLRDMTFLAATLAIAASIGVTSEDYLNDRPSPFYIFSNATSVQTAARYFEQTVKPHLRPSLTQLSQPHASYLDLIIFPEFRERAVTFATNDPCLLDQQELFNDMISGGLTCWGNADNGVGTRGNGVPWDMRSWEAKPWFTRKWWFLLKEDNEMQDASNWWRQMRGDDENEIFL</sequence>